<evidence type="ECO:0000313" key="2">
    <source>
        <dbReference type="Proteomes" id="UP000887013"/>
    </source>
</evidence>
<dbReference type="EMBL" id="BMAW01019364">
    <property type="protein sequence ID" value="GFT62994.1"/>
    <property type="molecule type" value="Genomic_DNA"/>
</dbReference>
<name>A0A8X6PGC2_NEPPI</name>
<reference evidence="1" key="1">
    <citation type="submission" date="2020-08" db="EMBL/GenBank/DDBJ databases">
        <title>Multicomponent nature underlies the extraordinary mechanical properties of spider dragline silk.</title>
        <authorList>
            <person name="Kono N."/>
            <person name="Nakamura H."/>
            <person name="Mori M."/>
            <person name="Yoshida Y."/>
            <person name="Ohtoshi R."/>
            <person name="Malay A.D."/>
            <person name="Moran D.A.P."/>
            <person name="Tomita M."/>
            <person name="Numata K."/>
            <person name="Arakawa K."/>
        </authorList>
    </citation>
    <scope>NUCLEOTIDE SEQUENCE</scope>
</reference>
<gene>
    <name evidence="1" type="ORF">NPIL_685001</name>
</gene>
<dbReference type="AlphaFoldDB" id="A0A8X6PGC2"/>
<sequence>MSLKNLLGQRKHAVNTFWKIFGARTSRDIALSQSPGLNHFGKSCFLQRPFPAILINSLVAKEIYCYCWFRYKQMDGLVTQVKRPALFPSGDISFLTFRNLPIECS</sequence>
<accession>A0A8X6PGC2</accession>
<organism evidence="1 2">
    <name type="scientific">Nephila pilipes</name>
    <name type="common">Giant wood spider</name>
    <name type="synonym">Nephila maculata</name>
    <dbReference type="NCBI Taxonomy" id="299642"/>
    <lineage>
        <taxon>Eukaryota</taxon>
        <taxon>Metazoa</taxon>
        <taxon>Ecdysozoa</taxon>
        <taxon>Arthropoda</taxon>
        <taxon>Chelicerata</taxon>
        <taxon>Arachnida</taxon>
        <taxon>Araneae</taxon>
        <taxon>Araneomorphae</taxon>
        <taxon>Entelegynae</taxon>
        <taxon>Araneoidea</taxon>
        <taxon>Nephilidae</taxon>
        <taxon>Nephila</taxon>
    </lineage>
</organism>
<evidence type="ECO:0000313" key="1">
    <source>
        <dbReference type="EMBL" id="GFT62994.1"/>
    </source>
</evidence>
<dbReference type="Proteomes" id="UP000887013">
    <property type="component" value="Unassembled WGS sequence"/>
</dbReference>
<protein>
    <submittedName>
        <fullName evidence="1">Uncharacterized protein</fullName>
    </submittedName>
</protein>
<keyword evidence="2" id="KW-1185">Reference proteome</keyword>
<comment type="caution">
    <text evidence="1">The sequence shown here is derived from an EMBL/GenBank/DDBJ whole genome shotgun (WGS) entry which is preliminary data.</text>
</comment>
<proteinExistence type="predicted"/>